<dbReference type="AlphaFoldDB" id="A0A9X9QBL4"/>
<dbReference type="EMBL" id="LR026988">
    <property type="protein sequence ID" value="VDB83563.1"/>
    <property type="molecule type" value="Genomic_DNA"/>
</dbReference>
<evidence type="ECO:0000313" key="2">
    <source>
        <dbReference type="Proteomes" id="UP000324639"/>
    </source>
</evidence>
<dbReference type="Proteomes" id="UP000324639">
    <property type="component" value="Chromosome Bgt_-05"/>
</dbReference>
<keyword evidence="2" id="KW-1185">Reference proteome</keyword>
<gene>
    <name evidence="1" type="ORF">BGT96224V316_LOCUS2759</name>
</gene>
<reference evidence="1 2" key="1">
    <citation type="submission" date="2018-08" db="EMBL/GenBank/DDBJ databases">
        <authorList>
            <person name="Muller C M."/>
        </authorList>
    </citation>
    <scope>NUCLEOTIDE SEQUENCE [LARGE SCALE GENOMIC DNA]</scope>
</reference>
<accession>A0A9X9QBL4</accession>
<proteinExistence type="predicted"/>
<evidence type="ECO:0000313" key="1">
    <source>
        <dbReference type="EMBL" id="VDB83563.1"/>
    </source>
</evidence>
<organism evidence="1 2">
    <name type="scientific">Blumeria graminis f. sp. tritici</name>
    <dbReference type="NCBI Taxonomy" id="62690"/>
    <lineage>
        <taxon>Eukaryota</taxon>
        <taxon>Fungi</taxon>
        <taxon>Dikarya</taxon>
        <taxon>Ascomycota</taxon>
        <taxon>Pezizomycotina</taxon>
        <taxon>Leotiomycetes</taxon>
        <taxon>Erysiphales</taxon>
        <taxon>Erysiphaceae</taxon>
        <taxon>Blumeria</taxon>
    </lineage>
</organism>
<name>A0A9X9QBL4_BLUGR</name>
<sequence>MDVHLNLVHQYYNFSLSYEMQSWGISVFTTRKELPTAISLKAISL</sequence>
<protein>
    <submittedName>
        <fullName evidence="1">Bgt-51767</fullName>
    </submittedName>
</protein>